<keyword evidence="2" id="KW-0560">Oxidoreductase</keyword>
<comment type="caution">
    <text evidence="5">The sequence shown here is derived from an EMBL/GenBank/DDBJ whole genome shotgun (WGS) entry which is preliminary data.</text>
</comment>
<sequence length="327" mass="34015">MKAAALIAPETIEIIDIPEPHCGPDEVLVRVTAVGLCGTDSAVVRGSRPVPNMPWVLGHEGVGEIVAVGSRTVDREVGQQVAIEPNYCCFTCEACGDGFTSGCPSRDAVGLTSPGLLAEYVAVPAIFTHPAADHVNICDLVCVEPLTVARAAVRRSGVRSGQRCLVVGTGSQGLFVCQSLLAEGITPHVREPHTGRRELALVLGAVPATDGEPFDHIFETSGATGALETALGTLVPGGKATLVGMNAGPLDISTHAVVSRQLSLSGSLIYDHPHDFADTIAALEKKSVEPHRVLQARYPLEAAAEAFAAVVDTPGKCWISLNDPAGQ</sequence>
<dbReference type="EMBL" id="BAAARA010000019">
    <property type="protein sequence ID" value="GAA2358148.1"/>
    <property type="molecule type" value="Genomic_DNA"/>
</dbReference>
<name>A0ABN3GQF2_9PSEU</name>
<dbReference type="InterPro" id="IPR011032">
    <property type="entry name" value="GroES-like_sf"/>
</dbReference>
<evidence type="ECO:0000256" key="2">
    <source>
        <dbReference type="ARBA" id="ARBA00023002"/>
    </source>
</evidence>
<dbReference type="SUPFAM" id="SSF51735">
    <property type="entry name" value="NAD(P)-binding Rossmann-fold domains"/>
    <property type="match status" value="1"/>
</dbReference>
<dbReference type="Pfam" id="PF00107">
    <property type="entry name" value="ADH_zinc_N"/>
    <property type="match status" value="1"/>
</dbReference>
<gene>
    <name evidence="5" type="ORF">GCM10009854_40630</name>
</gene>
<reference evidence="5 6" key="1">
    <citation type="journal article" date="2019" name="Int. J. Syst. Evol. Microbiol.">
        <title>The Global Catalogue of Microorganisms (GCM) 10K type strain sequencing project: providing services to taxonomists for standard genome sequencing and annotation.</title>
        <authorList>
            <consortium name="The Broad Institute Genomics Platform"/>
            <consortium name="The Broad Institute Genome Sequencing Center for Infectious Disease"/>
            <person name="Wu L."/>
            <person name="Ma J."/>
        </authorList>
    </citation>
    <scope>NUCLEOTIDE SEQUENCE [LARGE SCALE GENOMIC DNA]</scope>
    <source>
        <strain evidence="5 6">JCM 16221</strain>
    </source>
</reference>
<protein>
    <submittedName>
        <fullName evidence="5">Zinc-dependent alcohol dehydrogenase family protein</fullName>
    </submittedName>
</protein>
<evidence type="ECO:0000259" key="4">
    <source>
        <dbReference type="Pfam" id="PF08240"/>
    </source>
</evidence>
<dbReference type="InterPro" id="IPR013154">
    <property type="entry name" value="ADH-like_N"/>
</dbReference>
<dbReference type="PANTHER" id="PTHR43401">
    <property type="entry name" value="L-THREONINE 3-DEHYDROGENASE"/>
    <property type="match status" value="1"/>
</dbReference>
<dbReference type="Proteomes" id="UP001501218">
    <property type="component" value="Unassembled WGS sequence"/>
</dbReference>
<feature type="domain" description="Alcohol dehydrogenase-like C-terminal" evidence="3">
    <location>
        <begin position="208"/>
        <end position="284"/>
    </location>
</feature>
<dbReference type="SUPFAM" id="SSF50129">
    <property type="entry name" value="GroES-like"/>
    <property type="match status" value="1"/>
</dbReference>
<dbReference type="PANTHER" id="PTHR43401:SF2">
    <property type="entry name" value="L-THREONINE 3-DEHYDROGENASE"/>
    <property type="match status" value="1"/>
</dbReference>
<dbReference type="InterPro" id="IPR036291">
    <property type="entry name" value="NAD(P)-bd_dom_sf"/>
</dbReference>
<proteinExistence type="predicted"/>
<comment type="cofactor">
    <cofactor evidence="1">
        <name>Zn(2+)</name>
        <dbReference type="ChEBI" id="CHEBI:29105"/>
    </cofactor>
</comment>
<feature type="domain" description="Alcohol dehydrogenase-like N-terminal" evidence="4">
    <location>
        <begin position="23"/>
        <end position="131"/>
    </location>
</feature>
<dbReference type="Gene3D" id="3.90.180.10">
    <property type="entry name" value="Medium-chain alcohol dehydrogenases, catalytic domain"/>
    <property type="match status" value="1"/>
</dbReference>
<organism evidence="5 6">
    <name type="scientific">Saccharopolyspora halophila</name>
    <dbReference type="NCBI Taxonomy" id="405551"/>
    <lineage>
        <taxon>Bacteria</taxon>
        <taxon>Bacillati</taxon>
        <taxon>Actinomycetota</taxon>
        <taxon>Actinomycetes</taxon>
        <taxon>Pseudonocardiales</taxon>
        <taxon>Pseudonocardiaceae</taxon>
        <taxon>Saccharopolyspora</taxon>
    </lineage>
</organism>
<evidence type="ECO:0000313" key="6">
    <source>
        <dbReference type="Proteomes" id="UP001501218"/>
    </source>
</evidence>
<accession>A0ABN3GQF2</accession>
<evidence type="ECO:0000313" key="5">
    <source>
        <dbReference type="EMBL" id="GAA2358148.1"/>
    </source>
</evidence>
<dbReference type="InterPro" id="IPR013149">
    <property type="entry name" value="ADH-like_C"/>
</dbReference>
<evidence type="ECO:0000259" key="3">
    <source>
        <dbReference type="Pfam" id="PF00107"/>
    </source>
</evidence>
<keyword evidence="6" id="KW-1185">Reference proteome</keyword>
<dbReference type="Gene3D" id="3.40.50.720">
    <property type="entry name" value="NAD(P)-binding Rossmann-like Domain"/>
    <property type="match status" value="1"/>
</dbReference>
<evidence type="ECO:0000256" key="1">
    <source>
        <dbReference type="ARBA" id="ARBA00001947"/>
    </source>
</evidence>
<dbReference type="Pfam" id="PF08240">
    <property type="entry name" value="ADH_N"/>
    <property type="match status" value="1"/>
</dbReference>
<dbReference type="InterPro" id="IPR050129">
    <property type="entry name" value="Zn_alcohol_dh"/>
</dbReference>